<evidence type="ECO:0000256" key="2">
    <source>
        <dbReference type="ARBA" id="ARBA00023002"/>
    </source>
</evidence>
<feature type="domain" description="Fe-containing alcohol dehydrogenase-like C-terminal" evidence="4">
    <location>
        <begin position="187"/>
        <end position="382"/>
    </location>
</feature>
<dbReference type="GO" id="GO:0004022">
    <property type="term" value="F:alcohol dehydrogenase (NAD+) activity"/>
    <property type="evidence" value="ECO:0007669"/>
    <property type="project" value="TreeGrafter"/>
</dbReference>
<dbReference type="FunFam" id="1.20.1090.10:FF:000001">
    <property type="entry name" value="Aldehyde-alcohol dehydrogenase"/>
    <property type="match status" value="1"/>
</dbReference>
<comment type="caution">
    <text evidence="5">The sequence shown here is derived from an EMBL/GenBank/DDBJ whole genome shotgun (WGS) entry which is preliminary data.</text>
</comment>
<dbReference type="Pfam" id="PF00465">
    <property type="entry name" value="Fe-ADH"/>
    <property type="match status" value="1"/>
</dbReference>
<keyword evidence="6" id="KW-1185">Reference proteome</keyword>
<dbReference type="Pfam" id="PF25137">
    <property type="entry name" value="ADH_Fe_C"/>
    <property type="match status" value="1"/>
</dbReference>
<dbReference type="AlphaFoldDB" id="A0A511V3R3"/>
<evidence type="ECO:0000259" key="4">
    <source>
        <dbReference type="Pfam" id="PF25137"/>
    </source>
</evidence>
<dbReference type="GO" id="GO:0046872">
    <property type="term" value="F:metal ion binding"/>
    <property type="evidence" value="ECO:0007669"/>
    <property type="project" value="InterPro"/>
</dbReference>
<dbReference type="EMBL" id="BJXX01000047">
    <property type="protein sequence ID" value="GEN33556.1"/>
    <property type="molecule type" value="Genomic_DNA"/>
</dbReference>
<dbReference type="FunFam" id="3.40.50.1970:FF:000003">
    <property type="entry name" value="Alcohol dehydrogenase, iron-containing"/>
    <property type="match status" value="1"/>
</dbReference>
<dbReference type="CDD" id="cd17814">
    <property type="entry name" value="Fe-ADH-like"/>
    <property type="match status" value="1"/>
</dbReference>
<dbReference type="PANTHER" id="PTHR11496">
    <property type="entry name" value="ALCOHOL DEHYDROGENASE"/>
    <property type="match status" value="1"/>
</dbReference>
<dbReference type="Gene3D" id="1.20.1090.10">
    <property type="entry name" value="Dehydroquinate synthase-like - alpha domain"/>
    <property type="match status" value="1"/>
</dbReference>
<keyword evidence="2" id="KW-0560">Oxidoreductase</keyword>
<dbReference type="PANTHER" id="PTHR11496:SF102">
    <property type="entry name" value="ALCOHOL DEHYDROGENASE 4"/>
    <property type="match status" value="1"/>
</dbReference>
<dbReference type="InterPro" id="IPR039697">
    <property type="entry name" value="Alcohol_dehydrogenase_Fe"/>
</dbReference>
<evidence type="ECO:0000259" key="3">
    <source>
        <dbReference type="Pfam" id="PF00465"/>
    </source>
</evidence>
<name>A0A511V3R3_9BACL</name>
<evidence type="ECO:0000313" key="5">
    <source>
        <dbReference type="EMBL" id="GEN33556.1"/>
    </source>
</evidence>
<reference evidence="5 6" key="1">
    <citation type="submission" date="2019-07" db="EMBL/GenBank/DDBJ databases">
        <title>Whole genome shotgun sequence of Aneurinibacillus danicus NBRC 102444.</title>
        <authorList>
            <person name="Hosoyama A."/>
            <person name="Uohara A."/>
            <person name="Ohji S."/>
            <person name="Ichikawa N."/>
        </authorList>
    </citation>
    <scope>NUCLEOTIDE SEQUENCE [LARGE SCALE GENOMIC DNA]</scope>
    <source>
        <strain evidence="5 6">NBRC 102444</strain>
    </source>
</reference>
<evidence type="ECO:0000256" key="1">
    <source>
        <dbReference type="ARBA" id="ARBA00007358"/>
    </source>
</evidence>
<sequence>MEITKFVTPEIIFGSNSISQIGDCILRLGGTKAFIVTDRGVIKAGWVKKAVAYISECGIDYHIFSDITSNPKDYEVMRATKEYKRVQCDIVVGIGGGSCLDSAKAVALLSANEGVVHEFQGIDKIENPLPPMIMIPTTAGSGADISQFCIITNTEKKVKIAIISKSLIPDISIIDPTTLITKEPIFTAYTGMDALTHAIEAYLSIASTPLTDLLALDAIRLISGNLRQSVRSKTDITAKTNIAMASQQAAMAFSNAILGAVHAMSHPLGGLLDMPHGEVNSILLPHVMEFNKSAVPHKYTNIAIAMGENVEGLSDTEAALQAINSINRLARDIGIPKRLSEVGLQKKYISQLSECAMEDACLITNPKEVTQTDIEDIFKEAF</sequence>
<comment type="similarity">
    <text evidence="1">Belongs to the iron-containing alcohol dehydrogenase family.</text>
</comment>
<dbReference type="InterPro" id="IPR001670">
    <property type="entry name" value="ADH_Fe/GldA"/>
</dbReference>
<accession>A0A511V3R3</accession>
<dbReference type="SUPFAM" id="SSF56796">
    <property type="entry name" value="Dehydroquinate synthase-like"/>
    <property type="match status" value="1"/>
</dbReference>
<gene>
    <name evidence="5" type="ORF">ADA01nite_10160</name>
</gene>
<dbReference type="OrthoDB" id="9815791at2"/>
<dbReference type="Gene3D" id="3.40.50.1970">
    <property type="match status" value="1"/>
</dbReference>
<protein>
    <submittedName>
        <fullName evidence="5">Iron-containing alcohol dehydrogenase</fullName>
    </submittedName>
</protein>
<evidence type="ECO:0000313" key="6">
    <source>
        <dbReference type="Proteomes" id="UP000321157"/>
    </source>
</evidence>
<dbReference type="RefSeq" id="WP_146808887.1">
    <property type="nucleotide sequence ID" value="NZ_BJXX01000047.1"/>
</dbReference>
<dbReference type="Proteomes" id="UP000321157">
    <property type="component" value="Unassembled WGS sequence"/>
</dbReference>
<feature type="domain" description="Alcohol dehydrogenase iron-type/glycerol dehydrogenase GldA" evidence="3">
    <location>
        <begin position="9"/>
        <end position="176"/>
    </location>
</feature>
<dbReference type="InterPro" id="IPR056798">
    <property type="entry name" value="ADH_Fe_C"/>
</dbReference>
<organism evidence="5 6">
    <name type="scientific">Aneurinibacillus danicus</name>
    <dbReference type="NCBI Taxonomy" id="267746"/>
    <lineage>
        <taxon>Bacteria</taxon>
        <taxon>Bacillati</taxon>
        <taxon>Bacillota</taxon>
        <taxon>Bacilli</taxon>
        <taxon>Bacillales</taxon>
        <taxon>Paenibacillaceae</taxon>
        <taxon>Aneurinibacillus group</taxon>
        <taxon>Aneurinibacillus</taxon>
    </lineage>
</organism>
<proteinExistence type="inferred from homology"/>